<comment type="caution">
    <text evidence="2">The sequence shown here is derived from an EMBL/GenBank/DDBJ whole genome shotgun (WGS) entry which is preliminary data.</text>
</comment>
<keyword evidence="1" id="KW-1133">Transmembrane helix</keyword>
<keyword evidence="1" id="KW-0472">Membrane</keyword>
<dbReference type="AlphaFoldDB" id="A0A3D9ZNK8"/>
<evidence type="ECO:0000313" key="2">
    <source>
        <dbReference type="EMBL" id="REF98956.1"/>
    </source>
</evidence>
<dbReference type="OrthoDB" id="3383117at2"/>
<evidence type="ECO:0000256" key="1">
    <source>
        <dbReference type="SAM" id="Phobius"/>
    </source>
</evidence>
<gene>
    <name evidence="2" type="ORF">DFJ67_4981</name>
</gene>
<evidence type="ECO:0000313" key="3">
    <source>
        <dbReference type="Proteomes" id="UP000256913"/>
    </source>
</evidence>
<accession>A0A3D9ZNK8</accession>
<dbReference type="Gene3D" id="2.120.10.30">
    <property type="entry name" value="TolB, C-terminal domain"/>
    <property type="match status" value="1"/>
</dbReference>
<dbReference type="EMBL" id="QUMQ01000001">
    <property type="protein sequence ID" value="REF98956.1"/>
    <property type="molecule type" value="Genomic_DNA"/>
</dbReference>
<name>A0A3D9ZNK8_9ACTN</name>
<protein>
    <recommendedName>
        <fullName evidence="4">WD40 repeat protein</fullName>
    </recommendedName>
</protein>
<proteinExistence type="predicted"/>
<feature type="transmembrane region" description="Helical" evidence="1">
    <location>
        <begin position="362"/>
        <end position="388"/>
    </location>
</feature>
<dbReference type="RefSeq" id="WP_116070183.1">
    <property type="nucleotide sequence ID" value="NZ_BONB01000004.1"/>
</dbReference>
<organism evidence="2 3">
    <name type="scientific">Asanoa ferruginea</name>
    <dbReference type="NCBI Taxonomy" id="53367"/>
    <lineage>
        <taxon>Bacteria</taxon>
        <taxon>Bacillati</taxon>
        <taxon>Actinomycetota</taxon>
        <taxon>Actinomycetes</taxon>
        <taxon>Micromonosporales</taxon>
        <taxon>Micromonosporaceae</taxon>
        <taxon>Asanoa</taxon>
    </lineage>
</organism>
<keyword evidence="1" id="KW-0812">Transmembrane</keyword>
<reference evidence="2 3" key="1">
    <citation type="submission" date="2018-08" db="EMBL/GenBank/DDBJ databases">
        <title>Sequencing the genomes of 1000 actinobacteria strains.</title>
        <authorList>
            <person name="Klenk H.-P."/>
        </authorList>
    </citation>
    <scope>NUCLEOTIDE SEQUENCE [LARGE SCALE GENOMIC DNA]</scope>
    <source>
        <strain evidence="2 3">DSM 44099</strain>
    </source>
</reference>
<sequence>MLPSLPDRVGAPHWGTASVTSSPAGPAGVVFGAPTWWLTGSKGVLAVIGAGRDDYRVTQHLDDHYHFAGEQAVLSPDGRRLASVGRVTDLETGTSLLLPELGASVVVPQAWSPDGRWLAAIAYDAPLTLQPDGSEVPTPSRATLYVLDPGSGAQHRIADLDLGSVHDGYMVAFAPVGARLAYQSARTVTVATLTGKTVSRFVVADGDQLAGKGAWTPDAEGLTLVGQRRCCAGDSYPSRWQLRVVDPATGDSRSTPVLPELAGLVAVRLLGWAPSGEAVVAAFYPEPDIAVVGFETEARTLSLSHLQFTDYEWVRAAKVLAVGPGVERTLLSAPDQQVLSIDVADSVIASGQGRVGRPPHGIGGLLTTLLAGVAVALVSGVAALVVLARRRRPTP</sequence>
<evidence type="ECO:0008006" key="4">
    <source>
        <dbReference type="Google" id="ProtNLM"/>
    </source>
</evidence>
<dbReference type="InterPro" id="IPR011042">
    <property type="entry name" value="6-blade_b-propeller_TolB-like"/>
</dbReference>
<dbReference type="Proteomes" id="UP000256913">
    <property type="component" value="Unassembled WGS sequence"/>
</dbReference>
<dbReference type="SUPFAM" id="SSF82171">
    <property type="entry name" value="DPP6 N-terminal domain-like"/>
    <property type="match status" value="1"/>
</dbReference>
<keyword evidence="3" id="KW-1185">Reference proteome</keyword>